<organism evidence="8 9">
    <name type="scientific">Actinoalloteichus fjordicus</name>
    <dbReference type="NCBI Taxonomy" id="1612552"/>
    <lineage>
        <taxon>Bacteria</taxon>
        <taxon>Bacillati</taxon>
        <taxon>Actinomycetota</taxon>
        <taxon>Actinomycetes</taxon>
        <taxon>Pseudonocardiales</taxon>
        <taxon>Pseudonocardiaceae</taxon>
        <taxon>Actinoalloteichus</taxon>
    </lineage>
</organism>
<protein>
    <submittedName>
        <fullName evidence="8">TAP-like protein</fullName>
    </submittedName>
</protein>
<dbReference type="PANTHER" id="PTHR43248">
    <property type="entry name" value="2-SUCCINYL-6-HYDROXY-2,4-CYCLOHEXADIENE-1-CARBOXYLATE SYNTHASE"/>
    <property type="match status" value="1"/>
</dbReference>
<gene>
    <name evidence="8" type="ORF">UA74_21425</name>
</gene>
<reference evidence="9" key="1">
    <citation type="submission" date="2016-06" db="EMBL/GenBank/DDBJ databases">
        <title>Complete genome sequence of Actinoalloteichus fjordicus DSM 46855 (=ADI127-17), type strain of the new species Actinoalloteichus fjordicus.</title>
        <authorList>
            <person name="Ruckert C."/>
            <person name="Nouioui I."/>
            <person name="Willmese J."/>
            <person name="van Wezel G."/>
            <person name="Klenk H.-P."/>
            <person name="Kalinowski J."/>
            <person name="Zotchev S.B."/>
        </authorList>
    </citation>
    <scope>NUCLEOTIDE SEQUENCE [LARGE SCALE GENOMIC DNA]</scope>
    <source>
        <strain evidence="9">ADI127-7</strain>
    </source>
</reference>
<dbReference type="PANTHER" id="PTHR43248:SF29">
    <property type="entry name" value="TRIPEPTIDYL AMINOPEPTIDASE"/>
    <property type="match status" value="1"/>
</dbReference>
<dbReference type="InterPro" id="IPR000073">
    <property type="entry name" value="AB_hydrolase_1"/>
</dbReference>
<dbReference type="AlphaFoldDB" id="A0AAC9PTR8"/>
<dbReference type="Pfam" id="PF08386">
    <property type="entry name" value="Abhydrolase_4"/>
    <property type="match status" value="1"/>
</dbReference>
<feature type="compositionally biased region" description="Low complexity" evidence="4">
    <location>
        <begin position="38"/>
        <end position="48"/>
    </location>
</feature>
<dbReference type="InterPro" id="IPR029058">
    <property type="entry name" value="AB_hydrolase_fold"/>
</dbReference>
<accession>A0AAC9PTR8</accession>
<evidence type="ECO:0000259" key="7">
    <source>
        <dbReference type="Pfam" id="PF08386"/>
    </source>
</evidence>
<proteinExistence type="inferred from homology"/>
<feature type="domain" description="Peptidase S33 tripeptidyl aminopeptidase-like C-terminal" evidence="7">
    <location>
        <begin position="404"/>
        <end position="493"/>
    </location>
</feature>
<evidence type="ECO:0000256" key="5">
    <source>
        <dbReference type="SAM" id="SignalP"/>
    </source>
</evidence>
<evidence type="ECO:0000259" key="6">
    <source>
        <dbReference type="Pfam" id="PF00561"/>
    </source>
</evidence>
<evidence type="ECO:0000256" key="2">
    <source>
        <dbReference type="ARBA" id="ARBA00022729"/>
    </source>
</evidence>
<evidence type="ECO:0000256" key="1">
    <source>
        <dbReference type="ARBA" id="ARBA00010088"/>
    </source>
</evidence>
<comment type="similarity">
    <text evidence="1">Belongs to the peptidase S33 family.</text>
</comment>
<dbReference type="InterPro" id="IPR051601">
    <property type="entry name" value="Serine_prot/Carboxylest_S33"/>
</dbReference>
<dbReference type="KEGG" id="acad:UA74_21425"/>
<evidence type="ECO:0000256" key="3">
    <source>
        <dbReference type="ARBA" id="ARBA00022801"/>
    </source>
</evidence>
<feature type="chain" id="PRO_5042168700" evidence="5">
    <location>
        <begin position="28"/>
        <end position="495"/>
    </location>
</feature>
<dbReference type="Proteomes" id="UP000185511">
    <property type="component" value="Chromosome"/>
</dbReference>
<evidence type="ECO:0000313" key="8">
    <source>
        <dbReference type="EMBL" id="APU16310.1"/>
    </source>
</evidence>
<keyword evidence="3" id="KW-0378">Hydrolase</keyword>
<sequence length="495" mass="51609">MFPILGRPVLGGLLVALIAVASCGAPASPQPEAPAAPRPATALPAGLPSPAGNLDWQECAESQAVQCATLDVPVDHAVPAGRQISLGLARLPAQDPTQRRGTIIFHPGGPQPALPFVMRPDGRERLAELTAWFDVVTFDSRGYGSSTPICDDAAAPPIGALLDSATAYRRNQAAVGRYGESCVDQDSELAANADAESVAHDIDAIRVALGEEKITFYGNSYGTVFGQEYAEHHGDRLDRIYLDSVLDHTSSYEERIAAGARHTENLLHGAADACDRDEACALHGRDVLAVFDSVAAAADSAPLPAGPDRTLNGFAVRLAAGQAARVGHQVLAEALVAAADGDGTRLAEMLPPTEGFDADSGQLTYCLDFPVTPDDWAGQSAIAEQIRNDAPRVGWLDPTKEAWRCAGWPVRDVNPPGPPAETAAPAALIVNSTEDPATHLDGAHAVAGSFPGSVVLPYADFAHAVYLGGDPCVRDAVHDYLLAGTLPMPGTTCAP</sequence>
<dbReference type="Gene3D" id="3.40.50.1820">
    <property type="entry name" value="alpha/beta hydrolase"/>
    <property type="match status" value="1"/>
</dbReference>
<keyword evidence="9" id="KW-1185">Reference proteome</keyword>
<name>A0AAC9PTR8_9PSEU</name>
<dbReference type="SUPFAM" id="SSF53474">
    <property type="entry name" value="alpha/beta-Hydrolases"/>
    <property type="match status" value="1"/>
</dbReference>
<dbReference type="GO" id="GO:0016787">
    <property type="term" value="F:hydrolase activity"/>
    <property type="evidence" value="ECO:0007669"/>
    <property type="project" value="UniProtKB-KW"/>
</dbReference>
<feature type="region of interest" description="Disordered" evidence="4">
    <location>
        <begin position="28"/>
        <end position="48"/>
    </location>
</feature>
<feature type="signal peptide" evidence="5">
    <location>
        <begin position="1"/>
        <end position="27"/>
    </location>
</feature>
<dbReference type="Pfam" id="PF00561">
    <property type="entry name" value="Abhydrolase_1"/>
    <property type="match status" value="1"/>
</dbReference>
<feature type="domain" description="AB hydrolase-1" evidence="6">
    <location>
        <begin position="102"/>
        <end position="249"/>
    </location>
</feature>
<dbReference type="EMBL" id="CP016076">
    <property type="protein sequence ID" value="APU16310.1"/>
    <property type="molecule type" value="Genomic_DNA"/>
</dbReference>
<dbReference type="PROSITE" id="PS51257">
    <property type="entry name" value="PROKAR_LIPOPROTEIN"/>
    <property type="match status" value="1"/>
</dbReference>
<evidence type="ECO:0000256" key="4">
    <source>
        <dbReference type="SAM" id="MobiDB-lite"/>
    </source>
</evidence>
<dbReference type="RefSeq" id="WP_198042811.1">
    <property type="nucleotide sequence ID" value="NZ_CP016076.1"/>
</dbReference>
<keyword evidence="2 5" id="KW-0732">Signal</keyword>
<dbReference type="InterPro" id="IPR013595">
    <property type="entry name" value="Pept_S33_TAP-like_C"/>
</dbReference>
<feature type="compositionally biased region" description="Pro residues" evidence="4">
    <location>
        <begin position="28"/>
        <end position="37"/>
    </location>
</feature>
<evidence type="ECO:0000313" key="9">
    <source>
        <dbReference type="Proteomes" id="UP000185511"/>
    </source>
</evidence>